<dbReference type="InterPro" id="IPR003337">
    <property type="entry name" value="Trehalose_PPase"/>
</dbReference>
<evidence type="ECO:0000259" key="3">
    <source>
        <dbReference type="Pfam" id="PF03632"/>
    </source>
</evidence>
<feature type="region of interest" description="Disordered" evidence="2">
    <location>
        <begin position="1206"/>
        <end position="1231"/>
    </location>
</feature>
<keyword evidence="7" id="KW-1185">Reference proteome</keyword>
<dbReference type="NCBIfam" id="TIGR00685">
    <property type="entry name" value="T6PP"/>
    <property type="match status" value="1"/>
</dbReference>
<dbReference type="CDD" id="cd01627">
    <property type="entry name" value="HAD_TPP"/>
    <property type="match status" value="1"/>
</dbReference>
<dbReference type="PANTHER" id="PTHR11051:SF8">
    <property type="entry name" value="PROTEIN-GLUCOSYLGALACTOSYLHYDROXYLYSINE GLUCOSIDASE"/>
    <property type="match status" value="1"/>
</dbReference>
<sequence length="1231" mass="135828">MRTSVTIDPRLHDAVVFDLGLLAAAASVWESTVALARRLAEAAVPVAAYSSSRDCADVLRAVGAADVFVACVDGAAAEAARRLGAAPERSVVVEVCGAAAHSVGDDGFALVIAVDNAGQADEQRQSRADVVLADLAGVAVRNGDRRMTSLPNALDSYGQLIGAVLPAGRQPLVCLDFDGTLSDIVADPDAAQLVEGAAAALQSLAALCPVAILSGRDLADLRQRVGLPGIWYAGSHGFELTGPDGSYHHNDAALAAVPALEKATAELREELQGVSGARVEHKRFGVAVHYRNADPRFVGHIVAATHRRGRQYGLRVTSGRKVVELRPDIDWDKGAALVWIQDQIPHTGRALPFYIGDDLTDEDAFDAIRFGGVGVVVRNDEDGGRPTAARFTLSSPREVCEFLRRGAGLLTYRRETSDEAWLLSFEGYDPPSEKLREALCTVGNGYFATRGAAPESAAGKVHYPGTYAGGVYNRLEDVVAGHQMGHESLVNLPNWLSLTFRIDGEDWFDVDAVTLLSYRQTFDLRAAVLTRELRFRDAAGRTTAVTQRRFVAMHMAHIGALETTITAEDWSGTIEIRSTVDGNVRNSGVERYRELSSNHLEALKKVELSENSVLLTVQTRQSQIPIAVGSRTMLWHNEVPVAATYRVFEGDFEIGHDICTELTLGASVSVEKVVTIVTGRDVATSEPAAGARRRLGRQGRFAEILEAHTVTWAHLWERLSFEFDDHTDELRILRLHLLHLLQTVSYNSEDLDVGVPARGLHGEAYRGHVFWDEVFIFRVLNLRLPTVTRALLRYRYRRLLEARRAAKLAGYAGAMFPWQSGSDGREESPELHLNPRSGRWNPDPSHLAHHIGIAVAYNVWQFYQATADLAYLIDYGAELLVEIARFWVSRTTYDEKSDRYGIYGVIGPDEFHSGYPNRPYEGVDNNAYTNVMAVWVILRALDALELVPLPNRLDIRETLNLTDAELAHWHHVSRRMFVPFHDGVISQFEGYEDLDELDWPRYRRRYGNMQRLDRILEAENDDVNRYKASKQADVLMLLYLLSADALEELLNRLGYDFPRKQIPIMVDYYLARTSHGSTLSGVVHSWVLARANRDRAMEFFHEVLKSDVADIQGGTTSEGVHLAAMAGSVDLVQRCFTGLEIRENRLVFAPNWPDSLGGLGFPLHYRGHHLHVRVSGKGVEISAEPRDVPPVIIECRGRVEELAPGSLLRFPEPPPGEPAPAIEQSAPGSAG</sequence>
<dbReference type="Pfam" id="PF02358">
    <property type="entry name" value="Trehalose_PPase"/>
    <property type="match status" value="1"/>
</dbReference>
<dbReference type="PANTHER" id="PTHR11051">
    <property type="entry name" value="GLYCOSYL HYDROLASE-RELATED"/>
    <property type="match status" value="1"/>
</dbReference>
<evidence type="ECO:0000313" key="7">
    <source>
        <dbReference type="Proteomes" id="UP000217736"/>
    </source>
</evidence>
<dbReference type="InterPro" id="IPR023214">
    <property type="entry name" value="HAD_sf"/>
</dbReference>
<dbReference type="Gene3D" id="3.30.70.1020">
    <property type="entry name" value="Trehalose-6-phosphate phosphatase related protein, domain 2"/>
    <property type="match status" value="1"/>
</dbReference>
<dbReference type="InterPro" id="IPR008928">
    <property type="entry name" value="6-hairpin_glycosidase_sf"/>
</dbReference>
<proteinExistence type="predicted"/>
<dbReference type="InterPro" id="IPR037018">
    <property type="entry name" value="GH65_N"/>
</dbReference>
<evidence type="ECO:0000256" key="1">
    <source>
        <dbReference type="ARBA" id="ARBA00023295"/>
    </source>
</evidence>
<dbReference type="Pfam" id="PF03636">
    <property type="entry name" value="Glyco_hydro_65N"/>
    <property type="match status" value="1"/>
</dbReference>
<organism evidence="6 7">
    <name type="scientific">Mycobacterium shigaense</name>
    <dbReference type="NCBI Taxonomy" id="722731"/>
    <lineage>
        <taxon>Bacteria</taxon>
        <taxon>Bacillati</taxon>
        <taxon>Actinomycetota</taxon>
        <taxon>Actinomycetes</taxon>
        <taxon>Mycobacteriales</taxon>
        <taxon>Mycobacteriaceae</taxon>
        <taxon>Mycobacterium</taxon>
        <taxon>Mycobacterium simiae complex</taxon>
    </lineage>
</organism>
<dbReference type="SUPFAM" id="SSF56784">
    <property type="entry name" value="HAD-like"/>
    <property type="match status" value="1"/>
</dbReference>
<dbReference type="NCBIfam" id="TIGR01484">
    <property type="entry name" value="HAD-SF-IIB"/>
    <property type="match status" value="1"/>
</dbReference>
<dbReference type="Gene3D" id="3.40.50.1000">
    <property type="entry name" value="HAD superfamily/HAD-like"/>
    <property type="match status" value="1"/>
</dbReference>
<evidence type="ECO:0000259" key="5">
    <source>
        <dbReference type="Pfam" id="PF03636"/>
    </source>
</evidence>
<dbReference type="Gene3D" id="2.60.420.10">
    <property type="entry name" value="Maltose phosphorylase, domain 3"/>
    <property type="match status" value="1"/>
</dbReference>
<evidence type="ECO:0000259" key="4">
    <source>
        <dbReference type="Pfam" id="PF03633"/>
    </source>
</evidence>
<dbReference type="InterPro" id="IPR012341">
    <property type="entry name" value="6hp_glycosidase-like_sf"/>
</dbReference>
<accession>A0A1Z4ELY5</accession>
<dbReference type="InterPro" id="IPR005196">
    <property type="entry name" value="Glyco_hydro_65_N"/>
</dbReference>
<dbReference type="GO" id="GO:0004553">
    <property type="term" value="F:hydrolase activity, hydrolyzing O-glycosyl compounds"/>
    <property type="evidence" value="ECO:0007669"/>
    <property type="project" value="TreeGrafter"/>
</dbReference>
<dbReference type="Proteomes" id="UP000217736">
    <property type="component" value="Chromosome"/>
</dbReference>
<dbReference type="SUPFAM" id="SSF74650">
    <property type="entry name" value="Galactose mutarotase-like"/>
    <property type="match status" value="1"/>
</dbReference>
<evidence type="ECO:0000256" key="2">
    <source>
        <dbReference type="SAM" id="MobiDB-lite"/>
    </source>
</evidence>
<gene>
    <name evidence="6" type="ORF">MSG_03888</name>
</gene>
<dbReference type="InterPro" id="IPR005194">
    <property type="entry name" value="Glyco_hydro_65_C"/>
</dbReference>
<name>A0A1Z4ELY5_9MYCO</name>
<feature type="domain" description="Glycoside hydrolase family 65 N-terminal" evidence="5">
    <location>
        <begin position="426"/>
        <end position="680"/>
    </location>
</feature>
<keyword evidence="6" id="KW-0378">Hydrolase</keyword>
<feature type="domain" description="Glycoside hydrolase family 65 central catalytic" evidence="3">
    <location>
        <begin position="734"/>
        <end position="1129"/>
    </location>
</feature>
<dbReference type="GO" id="GO:0016757">
    <property type="term" value="F:glycosyltransferase activity"/>
    <property type="evidence" value="ECO:0007669"/>
    <property type="project" value="UniProtKB-ARBA"/>
</dbReference>
<dbReference type="Gene3D" id="1.50.10.10">
    <property type="match status" value="1"/>
</dbReference>
<dbReference type="GO" id="GO:0016791">
    <property type="term" value="F:phosphatase activity"/>
    <property type="evidence" value="ECO:0007669"/>
    <property type="project" value="UniProtKB-ARBA"/>
</dbReference>
<dbReference type="InterPro" id="IPR036412">
    <property type="entry name" value="HAD-like_sf"/>
</dbReference>
<dbReference type="InterPro" id="IPR011013">
    <property type="entry name" value="Gal_mutarotase_sf_dom"/>
</dbReference>
<reference evidence="7" key="1">
    <citation type="submission" date="2017-06" db="EMBL/GenBank/DDBJ databases">
        <title>Complete Genome Sequence of Mycobacterium shigaense.</title>
        <authorList>
            <person name="Fukano H."/>
            <person name="Yoshida M."/>
            <person name="Kazumi Y."/>
            <person name="Ogura Y."/>
            <person name="Mitarai S."/>
            <person name="Hayashi T."/>
            <person name="Hoshino Y."/>
        </authorList>
    </citation>
    <scope>NUCLEOTIDE SEQUENCE [LARGE SCALE GENOMIC DNA]</scope>
    <source>
        <strain evidence="7">UN-152</strain>
    </source>
</reference>
<dbReference type="Pfam" id="PF03632">
    <property type="entry name" value="Glyco_hydro_65m"/>
    <property type="match status" value="1"/>
</dbReference>
<dbReference type="GO" id="GO:0030246">
    <property type="term" value="F:carbohydrate binding"/>
    <property type="evidence" value="ECO:0007669"/>
    <property type="project" value="InterPro"/>
</dbReference>
<dbReference type="RefSeq" id="WP_096442120.1">
    <property type="nucleotide sequence ID" value="NZ_AP018164.1"/>
</dbReference>
<dbReference type="SUPFAM" id="SSF48208">
    <property type="entry name" value="Six-hairpin glycosidases"/>
    <property type="match status" value="1"/>
</dbReference>
<evidence type="ECO:0000313" key="6">
    <source>
        <dbReference type="EMBL" id="BAX94014.1"/>
    </source>
</evidence>
<dbReference type="Gene3D" id="2.70.98.40">
    <property type="entry name" value="Glycoside hydrolase, family 65, N-terminal domain"/>
    <property type="match status" value="1"/>
</dbReference>
<dbReference type="FunFam" id="1.50.10.10:FF:000053">
    <property type="entry name" value="Putative glycosyl hydrolase"/>
    <property type="match status" value="1"/>
</dbReference>
<dbReference type="InterPro" id="IPR005195">
    <property type="entry name" value="Glyco_hydro_65_M"/>
</dbReference>
<dbReference type="InterPro" id="IPR006379">
    <property type="entry name" value="HAD-SF_hydro_IIB"/>
</dbReference>
<feature type="domain" description="Glycoside hydrolase family 65 C-terminal" evidence="4">
    <location>
        <begin position="1139"/>
        <end position="1199"/>
    </location>
</feature>
<dbReference type="EMBL" id="AP018164">
    <property type="protein sequence ID" value="BAX94014.1"/>
    <property type="molecule type" value="Genomic_DNA"/>
</dbReference>
<dbReference type="GO" id="GO:0005992">
    <property type="term" value="P:trehalose biosynthetic process"/>
    <property type="evidence" value="ECO:0007669"/>
    <property type="project" value="InterPro"/>
</dbReference>
<protein>
    <submittedName>
        <fullName evidence="6">Putative glycosyl hydrolase</fullName>
    </submittedName>
</protein>
<keyword evidence="1" id="KW-0326">Glycosidase</keyword>
<dbReference type="Pfam" id="PF03633">
    <property type="entry name" value="Glyco_hydro_65C"/>
    <property type="match status" value="1"/>
</dbReference>
<dbReference type="OrthoDB" id="9816160at2"/>
<dbReference type="KEGG" id="mshg:MSG_03888"/>
<dbReference type="AlphaFoldDB" id="A0A1Z4ELY5"/>